<dbReference type="PANTHER" id="PTHR22807">
    <property type="entry name" value="NOP2 YEAST -RELATED NOL1/NOP2/FMU SUN DOMAIN-CONTAINING"/>
    <property type="match status" value="1"/>
</dbReference>
<reference evidence="8" key="1">
    <citation type="journal article" date="2019" name="Int. J. Syst. Evol. Microbiol.">
        <title>The Global Catalogue of Microorganisms (GCM) 10K type strain sequencing project: providing services to taxonomists for standard genome sequencing and annotation.</title>
        <authorList>
            <consortium name="The Broad Institute Genomics Platform"/>
            <consortium name="The Broad Institute Genome Sequencing Center for Infectious Disease"/>
            <person name="Wu L."/>
            <person name="Ma J."/>
        </authorList>
    </citation>
    <scope>NUCLEOTIDE SEQUENCE [LARGE SCALE GENOMIC DNA]</scope>
    <source>
        <strain evidence="8">CGMCC 1.12478</strain>
    </source>
</reference>
<feature type="binding site" evidence="5">
    <location>
        <position position="272"/>
    </location>
    <ligand>
        <name>S-adenosyl-L-methionine</name>
        <dbReference type="ChEBI" id="CHEBI:59789"/>
    </ligand>
</feature>
<proteinExistence type="inferred from homology"/>
<gene>
    <name evidence="7" type="ORF">GCM10011363_13960</name>
</gene>
<evidence type="ECO:0000313" key="7">
    <source>
        <dbReference type="EMBL" id="GGB98521.1"/>
    </source>
</evidence>
<dbReference type="InterPro" id="IPR023267">
    <property type="entry name" value="RCMT"/>
</dbReference>
<dbReference type="Pfam" id="PF01189">
    <property type="entry name" value="Methyltr_RsmB-F"/>
    <property type="match status" value="1"/>
</dbReference>
<evidence type="ECO:0000256" key="1">
    <source>
        <dbReference type="ARBA" id="ARBA00022603"/>
    </source>
</evidence>
<dbReference type="Gene3D" id="3.40.50.150">
    <property type="entry name" value="Vaccinia Virus protein VP39"/>
    <property type="match status" value="1"/>
</dbReference>
<comment type="caution">
    <text evidence="7">The sequence shown here is derived from an EMBL/GenBank/DDBJ whole genome shotgun (WGS) entry which is preliminary data.</text>
</comment>
<dbReference type="EMBL" id="BMFC01000002">
    <property type="protein sequence ID" value="GGB98521.1"/>
    <property type="molecule type" value="Genomic_DNA"/>
</dbReference>
<dbReference type="RefSeq" id="WP_188481277.1">
    <property type="nucleotide sequence ID" value="NZ_BMFC01000002.1"/>
</dbReference>
<feature type="binding site" evidence="5">
    <location>
        <position position="248"/>
    </location>
    <ligand>
        <name>S-adenosyl-L-methionine</name>
        <dbReference type="ChEBI" id="CHEBI:59789"/>
    </ligand>
</feature>
<dbReference type="GO" id="GO:0008168">
    <property type="term" value="F:methyltransferase activity"/>
    <property type="evidence" value="ECO:0007669"/>
    <property type="project" value="UniProtKB-KW"/>
</dbReference>
<dbReference type="PANTHER" id="PTHR22807:SF53">
    <property type="entry name" value="RIBOSOMAL RNA SMALL SUBUNIT METHYLTRANSFERASE B-RELATED"/>
    <property type="match status" value="1"/>
</dbReference>
<accession>A0ABQ1KK78</accession>
<keyword evidence="4 5" id="KW-0694">RNA-binding</keyword>
<dbReference type="PRINTS" id="PR02008">
    <property type="entry name" value="RCMTFAMILY"/>
</dbReference>
<evidence type="ECO:0000313" key="8">
    <source>
        <dbReference type="Proteomes" id="UP000645462"/>
    </source>
</evidence>
<organism evidence="7 8">
    <name type="scientific">Marivita lacus</name>
    <dbReference type="NCBI Taxonomy" id="1323742"/>
    <lineage>
        <taxon>Bacteria</taxon>
        <taxon>Pseudomonadati</taxon>
        <taxon>Pseudomonadota</taxon>
        <taxon>Alphaproteobacteria</taxon>
        <taxon>Rhodobacterales</taxon>
        <taxon>Roseobacteraceae</taxon>
        <taxon>Marivita</taxon>
    </lineage>
</organism>
<comment type="similarity">
    <text evidence="5">Belongs to the class I-like SAM-binding methyltransferase superfamily. RsmB/NOP family.</text>
</comment>
<dbReference type="CDD" id="cd02440">
    <property type="entry name" value="AdoMet_MTases"/>
    <property type="match status" value="1"/>
</dbReference>
<dbReference type="InterPro" id="IPR001678">
    <property type="entry name" value="MeTrfase_RsmB-F_NOP2_dom"/>
</dbReference>
<evidence type="ECO:0000259" key="6">
    <source>
        <dbReference type="PROSITE" id="PS51686"/>
    </source>
</evidence>
<evidence type="ECO:0000256" key="2">
    <source>
        <dbReference type="ARBA" id="ARBA00022679"/>
    </source>
</evidence>
<name>A0ABQ1KK78_9RHOB</name>
<keyword evidence="1 5" id="KW-0489">Methyltransferase</keyword>
<dbReference type="SUPFAM" id="SSF53335">
    <property type="entry name" value="S-adenosyl-L-methionine-dependent methyltransferases"/>
    <property type="match status" value="1"/>
</dbReference>
<keyword evidence="2 5" id="KW-0808">Transferase</keyword>
<dbReference type="InterPro" id="IPR054728">
    <property type="entry name" value="RsmB-like_ferredoxin"/>
</dbReference>
<dbReference type="InterPro" id="IPR029063">
    <property type="entry name" value="SAM-dependent_MTases_sf"/>
</dbReference>
<feature type="active site" description="Nucleophile" evidence="5">
    <location>
        <position position="337"/>
    </location>
</feature>
<protein>
    <submittedName>
        <fullName evidence="7">SAM-dependent methyltransferase</fullName>
    </submittedName>
</protein>
<feature type="binding site" evidence="5">
    <location>
        <position position="284"/>
    </location>
    <ligand>
        <name>S-adenosyl-L-methionine</name>
        <dbReference type="ChEBI" id="CHEBI:59789"/>
    </ligand>
</feature>
<evidence type="ECO:0000256" key="4">
    <source>
        <dbReference type="ARBA" id="ARBA00022884"/>
    </source>
</evidence>
<keyword evidence="8" id="KW-1185">Reference proteome</keyword>
<feature type="domain" description="SAM-dependent MTase RsmB/NOP-type" evidence="6">
    <location>
        <begin position="135"/>
        <end position="383"/>
    </location>
</feature>
<evidence type="ECO:0000256" key="5">
    <source>
        <dbReference type="PROSITE-ProRule" id="PRU01023"/>
    </source>
</evidence>
<sequence>MTPAARWAAAAAVLDQIEAGEPAEKALTTWARKSRFAGSKDRAAIRDHVYDILRCWRSTAALGGGTSGRARVLGRLRQTGQDPATVFIGEGYALDPLSDEELAAGHAPDGAEALDLPDWIQGIFVNDLADKAEATAEALRHRAQVFLRVNLLTTDRNSAQTALQAEGVETAPHPLSDTALEVTEGARRVSQTEAFRTGLVELQDVASQAVVDALPLKDGMRCLDYCAGGGGKTLALAARLRGPVEAHDADPRRMSDLPDRALRAGASVRLVDRPKGPYDLVLCDVPCSGSGSWRRAPEGKWRLTPDRLAALTQTQAGILDRVAGLVGLGGALAYATCSVLNCENEAQIDGFLSRHPGWVCTKQTRFGLDQGGDGFFVAVLTRT</sequence>
<dbReference type="PROSITE" id="PS51686">
    <property type="entry name" value="SAM_MT_RSMB_NOP"/>
    <property type="match status" value="1"/>
</dbReference>
<evidence type="ECO:0000256" key="3">
    <source>
        <dbReference type="ARBA" id="ARBA00022691"/>
    </source>
</evidence>
<comment type="caution">
    <text evidence="5">Lacks conserved residue(s) required for the propagation of feature annotation.</text>
</comment>
<dbReference type="Proteomes" id="UP000645462">
    <property type="component" value="Unassembled WGS sequence"/>
</dbReference>
<keyword evidence="3 5" id="KW-0949">S-adenosyl-L-methionine</keyword>
<dbReference type="GO" id="GO:0032259">
    <property type="term" value="P:methylation"/>
    <property type="evidence" value="ECO:0007669"/>
    <property type="project" value="UniProtKB-KW"/>
</dbReference>
<dbReference type="InterPro" id="IPR049560">
    <property type="entry name" value="MeTrfase_RsmB-F_NOP2_cat"/>
</dbReference>
<dbReference type="Pfam" id="PF22458">
    <property type="entry name" value="RsmF-B_ferredox"/>
    <property type="match status" value="1"/>
</dbReference>